<dbReference type="PANTHER" id="PTHR21301:SF13">
    <property type="match status" value="1"/>
</dbReference>
<gene>
    <name evidence="2" type="ORF">XELAEV_18013121mg</name>
</gene>
<protein>
    <recommendedName>
        <fullName evidence="1">Helix-turn-helix domain-containing protein</fullName>
    </recommendedName>
</protein>
<dbReference type="Proteomes" id="UP000694892">
    <property type="component" value="Chromosome 2L"/>
</dbReference>
<dbReference type="InterPro" id="IPR058912">
    <property type="entry name" value="HTH_animal"/>
</dbReference>
<reference evidence="3" key="1">
    <citation type="journal article" date="2016" name="Nature">
        <title>Genome evolution in the allotetraploid frog Xenopus laevis.</title>
        <authorList>
            <person name="Session A.M."/>
            <person name="Uno Y."/>
            <person name="Kwon T."/>
            <person name="Chapman J.A."/>
            <person name="Toyoda A."/>
            <person name="Takahashi S."/>
            <person name="Fukui A."/>
            <person name="Hikosaka A."/>
            <person name="Suzuki A."/>
            <person name="Kondo M."/>
            <person name="van Heeringen S.J."/>
            <person name="Quigley I."/>
            <person name="Heinz S."/>
            <person name="Ogino H."/>
            <person name="Ochi H."/>
            <person name="Hellsten U."/>
            <person name="Lyons J.B."/>
            <person name="Simakov O."/>
            <person name="Putnam N."/>
            <person name="Stites J."/>
            <person name="Kuroki Y."/>
            <person name="Tanaka T."/>
            <person name="Michiue T."/>
            <person name="Watanabe M."/>
            <person name="Bogdanovic O."/>
            <person name="Lister R."/>
            <person name="Georgiou G."/>
            <person name="Paranjpe S.S."/>
            <person name="van Kruijsbergen I."/>
            <person name="Shu S."/>
            <person name="Carlson J."/>
            <person name="Kinoshita T."/>
            <person name="Ohta Y."/>
            <person name="Mawaribuchi S."/>
            <person name="Jenkins J."/>
            <person name="Grimwood J."/>
            <person name="Schmutz J."/>
            <person name="Mitros T."/>
            <person name="Mozaffari S.V."/>
            <person name="Suzuki Y."/>
            <person name="Haramoto Y."/>
            <person name="Yamamoto T.S."/>
            <person name="Takagi C."/>
            <person name="Heald R."/>
            <person name="Miller K."/>
            <person name="Haudenschild C."/>
            <person name="Kitzman J."/>
            <person name="Nakayama T."/>
            <person name="Izutsu Y."/>
            <person name="Robert J."/>
            <person name="Fortriede J."/>
            <person name="Burns K."/>
            <person name="Lotay V."/>
            <person name="Karimi K."/>
            <person name="Yasuoka Y."/>
            <person name="Dichmann D.S."/>
            <person name="Flajnik M.F."/>
            <person name="Houston D.W."/>
            <person name="Shendure J."/>
            <person name="DuPasquier L."/>
            <person name="Vize P.D."/>
            <person name="Zorn A.M."/>
            <person name="Ito M."/>
            <person name="Marcotte E.M."/>
            <person name="Wallingford J.B."/>
            <person name="Ito Y."/>
            <person name="Asashima M."/>
            <person name="Ueno N."/>
            <person name="Matsuda Y."/>
            <person name="Veenstra G.J."/>
            <person name="Fujiyama A."/>
            <person name="Harland R.M."/>
            <person name="Taira M."/>
            <person name="Rokhsar D.S."/>
        </authorList>
    </citation>
    <scope>NUCLEOTIDE SEQUENCE [LARGE SCALE GENOMIC DNA]</scope>
    <source>
        <strain evidence="3">J</strain>
    </source>
</reference>
<accession>A0A974HYS3</accession>
<evidence type="ECO:0000259" key="1">
    <source>
        <dbReference type="Pfam" id="PF26215"/>
    </source>
</evidence>
<dbReference type="EMBL" id="CM004468">
    <property type="protein sequence ID" value="OCT95432.1"/>
    <property type="molecule type" value="Genomic_DNA"/>
</dbReference>
<dbReference type="PANTHER" id="PTHR21301">
    <property type="entry name" value="REVERSE TRANSCRIPTASE"/>
    <property type="match status" value="1"/>
</dbReference>
<name>A0A974HYS3_XENLA</name>
<evidence type="ECO:0000313" key="3">
    <source>
        <dbReference type="Proteomes" id="UP000694892"/>
    </source>
</evidence>
<dbReference type="AlphaFoldDB" id="A0A974HYS3"/>
<evidence type="ECO:0000313" key="2">
    <source>
        <dbReference type="EMBL" id="OCT95432.1"/>
    </source>
</evidence>
<sequence length="242" mass="28092">MGAKFAPTYANLYMGWWEEIHLFGGKLVGVSFIKLYKRYVDDLLLVWRGSESQFSSFVESLNHNDCNLRFTFSFDHANIDFLDLKLMSKSSEIVSTVYRKKSAGNSLLRADSCHPKHIFKAVPIGQFQRLRRNCMQLRDRFLARGYPLSLLEIAFVRALREDRNALLSRSHSNSTTVSRHFLECSNCDVNNLKIQGIEKIYQSSRGGDKTAKLRYREAYWIFTMDTRQPKGLNLRFDVVCHV</sequence>
<feature type="domain" description="Helix-turn-helix" evidence="1">
    <location>
        <begin position="107"/>
        <end position="152"/>
    </location>
</feature>
<proteinExistence type="predicted"/>
<dbReference type="Pfam" id="PF26215">
    <property type="entry name" value="HTH_animal"/>
    <property type="match status" value="1"/>
</dbReference>
<organism evidence="2 3">
    <name type="scientific">Xenopus laevis</name>
    <name type="common">African clawed frog</name>
    <dbReference type="NCBI Taxonomy" id="8355"/>
    <lineage>
        <taxon>Eukaryota</taxon>
        <taxon>Metazoa</taxon>
        <taxon>Chordata</taxon>
        <taxon>Craniata</taxon>
        <taxon>Vertebrata</taxon>
        <taxon>Euteleostomi</taxon>
        <taxon>Amphibia</taxon>
        <taxon>Batrachia</taxon>
        <taxon>Anura</taxon>
        <taxon>Pipoidea</taxon>
        <taxon>Pipidae</taxon>
        <taxon>Xenopodinae</taxon>
        <taxon>Xenopus</taxon>
        <taxon>Xenopus</taxon>
    </lineage>
</organism>